<dbReference type="RefSeq" id="WP_094096132.1">
    <property type="nucleotide sequence ID" value="NZ_BMHF01000001.1"/>
</dbReference>
<dbReference type="Gene3D" id="2.60.300.12">
    <property type="entry name" value="HesB-like domain"/>
    <property type="match status" value="1"/>
</dbReference>
<dbReference type="SUPFAM" id="SSF89360">
    <property type="entry name" value="HesB-like domain"/>
    <property type="match status" value="1"/>
</dbReference>
<dbReference type="Pfam" id="PF01521">
    <property type="entry name" value="Fe-S_biosyn"/>
    <property type="match status" value="1"/>
</dbReference>
<keyword evidence="3" id="KW-1185">Reference proteome</keyword>
<evidence type="ECO:0000259" key="1">
    <source>
        <dbReference type="Pfam" id="PF01521"/>
    </source>
</evidence>
<sequence length="107" mass="12207">MRIEMNAWTKRKLNGYLNGAPGCFKLYYDTQDCGCNGVLTLQLLDQPLETDVKAEADPFTFVVDRQQLQQFDEVMRIEADASYPSFKVSSDASLYSSNVRIQDLRGR</sequence>
<name>A0ABQ1FNY2_9BACL</name>
<dbReference type="Proteomes" id="UP000609323">
    <property type="component" value="Unassembled WGS sequence"/>
</dbReference>
<reference evidence="3" key="1">
    <citation type="journal article" date="2019" name="Int. J. Syst. Evol. Microbiol.">
        <title>The Global Catalogue of Microorganisms (GCM) 10K type strain sequencing project: providing services to taxonomists for standard genome sequencing and annotation.</title>
        <authorList>
            <consortium name="The Broad Institute Genomics Platform"/>
            <consortium name="The Broad Institute Genome Sequencing Center for Infectious Disease"/>
            <person name="Wu L."/>
            <person name="Ma J."/>
        </authorList>
    </citation>
    <scope>NUCLEOTIDE SEQUENCE [LARGE SCALE GENOMIC DNA]</scope>
    <source>
        <strain evidence="3">CGMCC 1.15044</strain>
    </source>
</reference>
<organism evidence="2 3">
    <name type="scientific">Paenibacillus physcomitrellae</name>
    <dbReference type="NCBI Taxonomy" id="1619311"/>
    <lineage>
        <taxon>Bacteria</taxon>
        <taxon>Bacillati</taxon>
        <taxon>Bacillota</taxon>
        <taxon>Bacilli</taxon>
        <taxon>Bacillales</taxon>
        <taxon>Paenibacillaceae</taxon>
        <taxon>Paenibacillus</taxon>
    </lineage>
</organism>
<dbReference type="EMBL" id="BMHF01000001">
    <property type="protein sequence ID" value="GGA24563.1"/>
    <property type="molecule type" value="Genomic_DNA"/>
</dbReference>
<protein>
    <recommendedName>
        <fullName evidence="1">Core domain-containing protein</fullName>
    </recommendedName>
</protein>
<evidence type="ECO:0000313" key="3">
    <source>
        <dbReference type="Proteomes" id="UP000609323"/>
    </source>
</evidence>
<accession>A0ABQ1FNY2</accession>
<dbReference type="InterPro" id="IPR035903">
    <property type="entry name" value="HesB-like_dom_sf"/>
</dbReference>
<feature type="domain" description="Core" evidence="1">
    <location>
        <begin position="1"/>
        <end position="103"/>
    </location>
</feature>
<comment type="caution">
    <text evidence="2">The sequence shown here is derived from an EMBL/GenBank/DDBJ whole genome shotgun (WGS) entry which is preliminary data.</text>
</comment>
<evidence type="ECO:0000313" key="2">
    <source>
        <dbReference type="EMBL" id="GGA24563.1"/>
    </source>
</evidence>
<gene>
    <name evidence="2" type="ORF">GCM10010917_06790</name>
</gene>
<proteinExistence type="predicted"/>
<dbReference type="InterPro" id="IPR000361">
    <property type="entry name" value="ATAP_core_dom"/>
</dbReference>